<dbReference type="PANTHER" id="PTHR43903">
    <property type="entry name" value="NEUROLIGIN"/>
    <property type="match status" value="1"/>
</dbReference>
<keyword evidence="2 3" id="KW-0378">Hydrolase</keyword>
<evidence type="ECO:0000256" key="2">
    <source>
        <dbReference type="ARBA" id="ARBA00022801"/>
    </source>
</evidence>
<evidence type="ECO:0000259" key="4">
    <source>
        <dbReference type="Pfam" id="PF00135"/>
    </source>
</evidence>
<evidence type="ECO:0000313" key="6">
    <source>
        <dbReference type="Proteomes" id="UP001164746"/>
    </source>
</evidence>
<organism evidence="5 6">
    <name type="scientific">Mya arenaria</name>
    <name type="common">Soft-shell clam</name>
    <dbReference type="NCBI Taxonomy" id="6604"/>
    <lineage>
        <taxon>Eukaryota</taxon>
        <taxon>Metazoa</taxon>
        <taxon>Spiralia</taxon>
        <taxon>Lophotrochozoa</taxon>
        <taxon>Mollusca</taxon>
        <taxon>Bivalvia</taxon>
        <taxon>Autobranchia</taxon>
        <taxon>Heteroconchia</taxon>
        <taxon>Euheterodonta</taxon>
        <taxon>Imparidentia</taxon>
        <taxon>Neoheterodontei</taxon>
        <taxon>Myida</taxon>
        <taxon>Myoidea</taxon>
        <taxon>Myidae</taxon>
        <taxon>Mya</taxon>
    </lineage>
</organism>
<feature type="domain" description="Carboxylesterase type B" evidence="4">
    <location>
        <begin position="32"/>
        <end position="525"/>
    </location>
</feature>
<accession>A0ABY7G1C8</accession>
<evidence type="ECO:0000256" key="3">
    <source>
        <dbReference type="RuleBase" id="RU361235"/>
    </source>
</evidence>
<dbReference type="EC" id="3.1.1.-" evidence="3"/>
<dbReference type="PROSITE" id="PS00122">
    <property type="entry name" value="CARBOXYLESTERASE_B_1"/>
    <property type="match status" value="1"/>
</dbReference>
<sequence length="575" mass="65442">MHFKIILATFTTCMYCCLKCDVFATNETVKCKTKLGIFTGTLTECEFDFSKRFVMRFLKIPFAMPPVDNLRFRRPIPFGFNGNETYDATRFGPACMQPHYGADLFQQSEDCLHLNVFIPGRAINTQRKFAVMVYIHGGSFLIGSGITYSGDILSAFNDVIVVTLNYRLNIFGFLSSGTDNDGNLGLWDMRMAIKWIHDHIDSFGGDNERVTLFGNSAGGAAVMYQALYPPNRGLFQRVIAQSGSSLSGWALQRNSKELYEILQKQVPCTLDEILSCFQKVPASKLLKIHLEIEDAKVTFGPSVDNEFIPYNPAHLLVKKTHTSMKILEFFSELDFMTGITSMDGALDWAYSHPISNNNSIEDFEESIKKEIFYDFSIELSKDVLHEISTHYSMSKDISMETMINFTTDLVFLIPAHLSAKTHAMKMNKGYTFFYVFDETPSFAPYINFIDGASHAFELPYVFGFPKEMEQWYMLNYDTTNFSVVSKEEFEDPNIQPSGQSEADVPYWPQYRNSDEFYLNLQPGMTNSSVCQHVAGERTKLLEDLLFNDHKVQVSASSPIVNNTQTKYKIWTFGNI</sequence>
<name>A0ABY7G1C8_MYAAR</name>
<dbReference type="InterPro" id="IPR051093">
    <property type="entry name" value="Neuroligin/BSAL"/>
</dbReference>
<dbReference type="Proteomes" id="UP001164746">
    <property type="component" value="Chromosome 15"/>
</dbReference>
<feature type="chain" id="PRO_5044965578" description="Carboxylic ester hydrolase" evidence="3">
    <location>
        <begin position="25"/>
        <end position="575"/>
    </location>
</feature>
<keyword evidence="6" id="KW-1185">Reference proteome</keyword>
<comment type="similarity">
    <text evidence="1 3">Belongs to the type-B carboxylesterase/lipase family.</text>
</comment>
<gene>
    <name evidence="5" type="ORF">MAR_013411</name>
</gene>
<dbReference type="InterPro" id="IPR002018">
    <property type="entry name" value="CarbesteraseB"/>
</dbReference>
<dbReference type="SUPFAM" id="SSF53474">
    <property type="entry name" value="alpha/beta-Hydrolases"/>
    <property type="match status" value="1"/>
</dbReference>
<evidence type="ECO:0000313" key="5">
    <source>
        <dbReference type="EMBL" id="WAR27707.1"/>
    </source>
</evidence>
<feature type="signal peptide" evidence="3">
    <location>
        <begin position="1"/>
        <end position="24"/>
    </location>
</feature>
<protein>
    <recommendedName>
        <fullName evidence="3">Carboxylic ester hydrolase</fullName>
        <ecNumber evidence="3">3.1.1.-</ecNumber>
    </recommendedName>
</protein>
<evidence type="ECO:0000256" key="1">
    <source>
        <dbReference type="ARBA" id="ARBA00005964"/>
    </source>
</evidence>
<dbReference type="EMBL" id="CP111026">
    <property type="protein sequence ID" value="WAR27707.1"/>
    <property type="molecule type" value="Genomic_DNA"/>
</dbReference>
<keyword evidence="3" id="KW-0732">Signal</keyword>
<dbReference type="InterPro" id="IPR019826">
    <property type="entry name" value="Carboxylesterase_B_AS"/>
</dbReference>
<proteinExistence type="inferred from homology"/>
<dbReference type="Gene3D" id="3.40.50.1820">
    <property type="entry name" value="alpha/beta hydrolase"/>
    <property type="match status" value="1"/>
</dbReference>
<reference evidence="5" key="1">
    <citation type="submission" date="2022-11" db="EMBL/GenBank/DDBJ databases">
        <title>Centuries of genome instability and evolution in soft-shell clam transmissible cancer (bioRxiv).</title>
        <authorList>
            <person name="Hart S.F.M."/>
            <person name="Yonemitsu M.A."/>
            <person name="Giersch R.M."/>
            <person name="Beal B.F."/>
            <person name="Arriagada G."/>
            <person name="Davis B.W."/>
            <person name="Ostrander E.A."/>
            <person name="Goff S.P."/>
            <person name="Metzger M.J."/>
        </authorList>
    </citation>
    <scope>NUCLEOTIDE SEQUENCE</scope>
    <source>
        <strain evidence="5">MELC-2E11</strain>
        <tissue evidence="5">Siphon/mantle</tissue>
    </source>
</reference>
<dbReference type="InterPro" id="IPR029058">
    <property type="entry name" value="AB_hydrolase_fold"/>
</dbReference>
<dbReference type="Pfam" id="PF00135">
    <property type="entry name" value="COesterase"/>
    <property type="match status" value="1"/>
</dbReference>